<name>A0A258HPY2_9CAUL</name>
<evidence type="ECO:0008006" key="3">
    <source>
        <dbReference type="Google" id="ProtNLM"/>
    </source>
</evidence>
<dbReference type="AlphaFoldDB" id="A0A258HPY2"/>
<dbReference type="EMBL" id="NCEQ01000001">
    <property type="protein sequence ID" value="OYX58906.1"/>
    <property type="molecule type" value="Genomic_DNA"/>
</dbReference>
<accession>A0A258HPY2</accession>
<organism evidence="1 2">
    <name type="scientific">Brevundimonas subvibrioides</name>
    <dbReference type="NCBI Taxonomy" id="74313"/>
    <lineage>
        <taxon>Bacteria</taxon>
        <taxon>Pseudomonadati</taxon>
        <taxon>Pseudomonadota</taxon>
        <taxon>Alphaproteobacteria</taxon>
        <taxon>Caulobacterales</taxon>
        <taxon>Caulobacteraceae</taxon>
        <taxon>Brevundimonas</taxon>
    </lineage>
</organism>
<dbReference type="Proteomes" id="UP000216147">
    <property type="component" value="Unassembled WGS sequence"/>
</dbReference>
<dbReference type="Pfam" id="PF13711">
    <property type="entry name" value="DUF4160"/>
    <property type="match status" value="1"/>
</dbReference>
<reference evidence="1 2" key="1">
    <citation type="submission" date="2017-03" db="EMBL/GenBank/DDBJ databases">
        <title>Lifting the veil on microbial sulfur biogeochemistry in mining wastewaters.</title>
        <authorList>
            <person name="Kantor R.S."/>
            <person name="Colenbrander Nelson T."/>
            <person name="Marshall S."/>
            <person name="Bennett D."/>
            <person name="Apte S."/>
            <person name="Camacho D."/>
            <person name="Thomas B.C."/>
            <person name="Warren L.A."/>
            <person name="Banfield J.F."/>
        </authorList>
    </citation>
    <scope>NUCLEOTIDE SEQUENCE [LARGE SCALE GENOMIC DNA]</scope>
    <source>
        <strain evidence="1">32-68-21</strain>
    </source>
</reference>
<evidence type="ECO:0000313" key="1">
    <source>
        <dbReference type="EMBL" id="OYX58906.1"/>
    </source>
</evidence>
<comment type="caution">
    <text evidence="1">The sequence shown here is derived from an EMBL/GenBank/DDBJ whole genome shotgun (WGS) entry which is preliminary data.</text>
</comment>
<sequence length="91" mass="10701">MPTISWFYGIAIRMWFNDHAPPHFHAYEQENEAQIRIEDGEIMHGRLSKSAQRLVRTWTEINRDALMKNWQAARPGSRMPLERIPGLDSPQ</sequence>
<proteinExistence type="predicted"/>
<evidence type="ECO:0000313" key="2">
    <source>
        <dbReference type="Proteomes" id="UP000216147"/>
    </source>
</evidence>
<protein>
    <recommendedName>
        <fullName evidence="3">Transcriptional regulator</fullName>
    </recommendedName>
</protein>
<gene>
    <name evidence="1" type="ORF">B7Y86_00280</name>
</gene>
<dbReference type="InterPro" id="IPR025427">
    <property type="entry name" value="DUF4160"/>
</dbReference>